<organism evidence="2 3">
    <name type="scientific">Urochloa decumbens</name>
    <dbReference type="NCBI Taxonomy" id="240449"/>
    <lineage>
        <taxon>Eukaryota</taxon>
        <taxon>Viridiplantae</taxon>
        <taxon>Streptophyta</taxon>
        <taxon>Embryophyta</taxon>
        <taxon>Tracheophyta</taxon>
        <taxon>Spermatophyta</taxon>
        <taxon>Magnoliopsida</taxon>
        <taxon>Liliopsida</taxon>
        <taxon>Poales</taxon>
        <taxon>Poaceae</taxon>
        <taxon>PACMAD clade</taxon>
        <taxon>Panicoideae</taxon>
        <taxon>Panicodae</taxon>
        <taxon>Paniceae</taxon>
        <taxon>Melinidinae</taxon>
        <taxon>Urochloa</taxon>
    </lineage>
</organism>
<reference evidence="2 3" key="2">
    <citation type="submission" date="2024-10" db="EMBL/GenBank/DDBJ databases">
        <authorList>
            <person name="Ryan C."/>
        </authorList>
    </citation>
    <scope>NUCLEOTIDE SEQUENCE [LARGE SCALE GENOMIC DNA]</scope>
</reference>
<evidence type="ECO:0000313" key="3">
    <source>
        <dbReference type="Proteomes" id="UP001497457"/>
    </source>
</evidence>
<dbReference type="InterPro" id="IPR036397">
    <property type="entry name" value="RNaseH_sf"/>
</dbReference>
<dbReference type="InterPro" id="IPR012337">
    <property type="entry name" value="RNaseH-like_sf"/>
</dbReference>
<dbReference type="EMBL" id="OZ075122">
    <property type="protein sequence ID" value="CAL4907303.1"/>
    <property type="molecule type" value="Genomic_DNA"/>
</dbReference>
<dbReference type="Proteomes" id="UP001497457">
    <property type="component" value="Chromosome 12b"/>
</dbReference>
<reference evidence="3" key="1">
    <citation type="submission" date="2024-06" db="EMBL/GenBank/DDBJ databases">
        <authorList>
            <person name="Ryan C."/>
        </authorList>
    </citation>
    <scope>NUCLEOTIDE SEQUENCE [LARGE SCALE GENOMIC DNA]</scope>
</reference>
<dbReference type="PANTHER" id="PTHR34146:SF3">
    <property type="entry name" value="POLYNUCLEOTIDYL TRANSFERASE, RIBONUCLEASE H-LIKE SUPERFAMILY PROTEIN"/>
    <property type="match status" value="1"/>
</dbReference>
<dbReference type="Pfam" id="PF13456">
    <property type="entry name" value="RVT_3"/>
    <property type="match status" value="1"/>
</dbReference>
<accession>A0ABC8WGG9</accession>
<gene>
    <name evidence="2" type="ORF">URODEC1_LOCUS12479</name>
</gene>
<protein>
    <recommendedName>
        <fullName evidence="1">RNase H type-1 domain-containing protein</fullName>
    </recommendedName>
</protein>
<evidence type="ECO:0000313" key="2">
    <source>
        <dbReference type="EMBL" id="CAL4907303.1"/>
    </source>
</evidence>
<proteinExistence type="predicted"/>
<evidence type="ECO:0000259" key="1">
    <source>
        <dbReference type="Pfam" id="PF13456"/>
    </source>
</evidence>
<dbReference type="InterPro" id="IPR002156">
    <property type="entry name" value="RNaseH_domain"/>
</dbReference>
<feature type="domain" description="RNase H type-1" evidence="1">
    <location>
        <begin position="3"/>
        <end position="98"/>
    </location>
</feature>
<dbReference type="SUPFAM" id="SSF53098">
    <property type="entry name" value="Ribonuclease H-like"/>
    <property type="match status" value="1"/>
</dbReference>
<dbReference type="Gene3D" id="3.30.420.10">
    <property type="entry name" value="Ribonuclease H-like superfamily/Ribonuclease H"/>
    <property type="match status" value="1"/>
</dbReference>
<name>A0ABC8WGG9_9POAL</name>
<sequence>MIKAQVHDAISPLQAETLAAQLATQVTKALQIQSCTYFSDCQLLIDSLKAPNPVRRSAHWRLRPLIAEIISNSTNQVSSFCKIPRQSNKTAHRLAKQARQSIPQTCTFACNNQSHAGLCPVLHALQNTLWGSFLPLSVLCC</sequence>
<keyword evidence="3" id="KW-1185">Reference proteome</keyword>
<dbReference type="AlphaFoldDB" id="A0ABC8WGG9"/>
<dbReference type="PANTHER" id="PTHR34146">
    <property type="entry name" value="POLYNUCLEOTIDYL TRANSFERASE, RIBONUCLEASE H-LIKE SUPERFAMILY PROTEIN-RELATED"/>
    <property type="match status" value="1"/>
</dbReference>